<dbReference type="InterPro" id="IPR011438">
    <property type="entry name" value="DUF1541"/>
</dbReference>
<evidence type="ECO:0000259" key="3">
    <source>
        <dbReference type="Pfam" id="PF07563"/>
    </source>
</evidence>
<feature type="signal peptide" evidence="2">
    <location>
        <begin position="1"/>
        <end position="20"/>
    </location>
</feature>
<protein>
    <recommendedName>
        <fullName evidence="3">DUF1541 domain-containing protein</fullName>
    </recommendedName>
</protein>
<feature type="compositionally biased region" description="Low complexity" evidence="1">
    <location>
        <begin position="31"/>
        <end position="42"/>
    </location>
</feature>
<dbReference type="Proteomes" id="UP000051586">
    <property type="component" value="Unassembled WGS sequence"/>
</dbReference>
<feature type="domain" description="DUF1541" evidence="3">
    <location>
        <begin position="85"/>
        <end position="132"/>
    </location>
</feature>
<evidence type="ECO:0000256" key="1">
    <source>
        <dbReference type="SAM" id="MobiDB-lite"/>
    </source>
</evidence>
<name>A0A0R2CUS4_9LACO</name>
<gene>
    <name evidence="4" type="ORF">FC87_GL000548</name>
</gene>
<dbReference type="STRING" id="1423745.GCA_001311215_00224"/>
<feature type="chain" id="PRO_5038638918" description="DUF1541 domain-containing protein" evidence="2">
    <location>
        <begin position="21"/>
        <end position="203"/>
    </location>
</feature>
<dbReference type="Pfam" id="PF07563">
    <property type="entry name" value="DUF1541"/>
    <property type="match status" value="2"/>
</dbReference>
<accession>A0A0R2CUS4</accession>
<keyword evidence="2" id="KW-0732">Signal</keyword>
<dbReference type="AlphaFoldDB" id="A0A0R2CUS4"/>
<dbReference type="Gene3D" id="2.30.30.1210">
    <property type="entry name" value="Domain of unknown function DUF1541"/>
    <property type="match status" value="1"/>
</dbReference>
<organism evidence="4 5">
    <name type="scientific">Fructilactobacillus florum DSM 22689 = JCM 16035</name>
    <dbReference type="NCBI Taxonomy" id="1423745"/>
    <lineage>
        <taxon>Bacteria</taxon>
        <taxon>Bacillati</taxon>
        <taxon>Bacillota</taxon>
        <taxon>Bacilli</taxon>
        <taxon>Lactobacillales</taxon>
        <taxon>Lactobacillaceae</taxon>
        <taxon>Fructilactobacillus</taxon>
    </lineage>
</organism>
<dbReference type="EMBL" id="AYZI01000003">
    <property type="protein sequence ID" value="KRM91724.1"/>
    <property type="molecule type" value="Genomic_DNA"/>
</dbReference>
<reference evidence="4 5" key="1">
    <citation type="journal article" date="2015" name="Genome Announc.">
        <title>Expanding the biotechnology potential of lactobacilli through comparative genomics of 213 strains and associated genera.</title>
        <authorList>
            <person name="Sun Z."/>
            <person name="Harris H.M."/>
            <person name="McCann A."/>
            <person name="Guo C."/>
            <person name="Argimon S."/>
            <person name="Zhang W."/>
            <person name="Yang X."/>
            <person name="Jeffery I.B."/>
            <person name="Cooney J.C."/>
            <person name="Kagawa T.F."/>
            <person name="Liu W."/>
            <person name="Song Y."/>
            <person name="Salvetti E."/>
            <person name="Wrobel A."/>
            <person name="Rasinkangas P."/>
            <person name="Parkhill J."/>
            <person name="Rea M.C."/>
            <person name="O'Sullivan O."/>
            <person name="Ritari J."/>
            <person name="Douillard F.P."/>
            <person name="Paul Ross R."/>
            <person name="Yang R."/>
            <person name="Briner A.E."/>
            <person name="Felis G.E."/>
            <person name="de Vos W.M."/>
            <person name="Barrangou R."/>
            <person name="Klaenhammer T.R."/>
            <person name="Caufield P.W."/>
            <person name="Cui Y."/>
            <person name="Zhang H."/>
            <person name="O'Toole P.W."/>
        </authorList>
    </citation>
    <scope>NUCLEOTIDE SEQUENCE [LARGE SCALE GENOMIC DNA]</scope>
    <source>
        <strain evidence="4 5">DSM 22689</strain>
    </source>
</reference>
<comment type="caution">
    <text evidence="4">The sequence shown here is derived from an EMBL/GenBank/DDBJ whole genome shotgun (WGS) entry which is preliminary data.</text>
</comment>
<dbReference type="RefSeq" id="WP_235804431.1">
    <property type="nucleotide sequence ID" value="NZ_AYZI01000003.1"/>
</dbReference>
<sequence length="203" mass="22235">MKMKKIMMASLTTITLAVSAANTVSPVLADSNNSSNMNMNNNKMDKKSMDMSKNKGSMAMMMKHDNALPTDLKMVKNPKFKVNSMVKLKANHMPGMKGAMAKVTGAYYTNLYEINYKPTNGGKEVKNHKYVVKSELTADNNKGLKKGSKVTVKADHMDGMKGAKGKVVKCISGPAYAVTFTPTTGGQEYVNHLWLSQKELEKA</sequence>
<evidence type="ECO:0000313" key="4">
    <source>
        <dbReference type="EMBL" id="KRM91724.1"/>
    </source>
</evidence>
<evidence type="ECO:0000313" key="5">
    <source>
        <dbReference type="Proteomes" id="UP000051586"/>
    </source>
</evidence>
<dbReference type="PATRIC" id="fig|1423745.4.peg.585"/>
<evidence type="ECO:0000256" key="2">
    <source>
        <dbReference type="SAM" id="SignalP"/>
    </source>
</evidence>
<feature type="domain" description="DUF1541" evidence="3">
    <location>
        <begin position="146"/>
        <end position="195"/>
    </location>
</feature>
<feature type="region of interest" description="Disordered" evidence="1">
    <location>
        <begin position="31"/>
        <end position="51"/>
    </location>
</feature>
<proteinExistence type="predicted"/>